<gene>
    <name evidence="3" type="ORF">LRS13_00060</name>
</gene>
<feature type="signal peptide" evidence="2">
    <location>
        <begin position="1"/>
        <end position="22"/>
    </location>
</feature>
<evidence type="ECO:0000313" key="4">
    <source>
        <dbReference type="Proteomes" id="UP001058860"/>
    </source>
</evidence>
<evidence type="ECO:0000256" key="1">
    <source>
        <dbReference type="SAM" id="MobiDB-lite"/>
    </source>
</evidence>
<sequence>MRRTIVLSLAILFALPAADAAAAKPGVFAGSLGVKVPKGAEAEVRAVNRVTGTVVAVREIGRSGRFSLALPAGSYSVIATLVRRRGAPVQVVSGVTLKAGQKRTKANLKKGRRKKKRPTSRAAYVQERGQVTPGNIAVEIPDVTGDLTGDFGGVRRGLNDLVVTDIVGDELKPDCDIAVLEVDRRADAIRELEFQQSAYVDPSTRVERNFILGDVEITGRATQVDANTIEVTYGLRDKRTGADLGSVTGKAGADRFFEDLEDLSKKLGDELCKLSDTYEVTINVQGRGNFATHSTTGTMQATLKARRANRKATTWTRTGPIAWANPTFASKTECAYINPIVPTVQWTATLAVAGENRLKVDWDLESNDMTTASIDCPPSGKDDPDPPPIAGQPGTALLNTTPASFVLPFAGGTQPISGSVADGAEGFFNTGTIVVKPGPIVRTDRD</sequence>
<dbReference type="RefSeq" id="WP_353864457.1">
    <property type="nucleotide sequence ID" value="NZ_CP088295.1"/>
</dbReference>
<reference evidence="4" key="1">
    <citation type="submission" date="2021-11" db="EMBL/GenBank/DDBJ databases">
        <title>Cultivation dependent microbiological survey of springs from the worlds oldest radium mine currently devoted to the extraction of radon-saturated water.</title>
        <authorList>
            <person name="Kapinusova G."/>
            <person name="Smrhova T."/>
            <person name="Strejcek M."/>
            <person name="Suman J."/>
            <person name="Jani K."/>
            <person name="Pajer P."/>
            <person name="Uhlik O."/>
        </authorList>
    </citation>
    <scope>NUCLEOTIDE SEQUENCE [LARGE SCALE GENOMIC DNA]</scope>
    <source>
        <strain evidence="4">J379</strain>
    </source>
</reference>
<dbReference type="EMBL" id="CP088295">
    <property type="protein sequence ID" value="UUY03961.1"/>
    <property type="molecule type" value="Genomic_DNA"/>
</dbReference>
<dbReference type="Proteomes" id="UP001058860">
    <property type="component" value="Chromosome"/>
</dbReference>
<keyword evidence="2" id="KW-0732">Signal</keyword>
<organism evidence="3 4">
    <name type="scientific">Svornostia abyssi</name>
    <dbReference type="NCBI Taxonomy" id="2898438"/>
    <lineage>
        <taxon>Bacteria</taxon>
        <taxon>Bacillati</taxon>
        <taxon>Actinomycetota</taxon>
        <taxon>Thermoleophilia</taxon>
        <taxon>Solirubrobacterales</taxon>
        <taxon>Baekduiaceae</taxon>
        <taxon>Svornostia</taxon>
    </lineage>
</organism>
<feature type="region of interest" description="Disordered" evidence="1">
    <location>
        <begin position="370"/>
        <end position="395"/>
    </location>
</feature>
<keyword evidence="4" id="KW-1185">Reference proteome</keyword>
<evidence type="ECO:0000256" key="2">
    <source>
        <dbReference type="SAM" id="SignalP"/>
    </source>
</evidence>
<accession>A0ABY5PGZ7</accession>
<evidence type="ECO:0000313" key="3">
    <source>
        <dbReference type="EMBL" id="UUY03961.1"/>
    </source>
</evidence>
<feature type="chain" id="PRO_5045465127" evidence="2">
    <location>
        <begin position="23"/>
        <end position="446"/>
    </location>
</feature>
<protein>
    <submittedName>
        <fullName evidence="3">Carboxypeptidase-like regulatory domain-containing protein</fullName>
    </submittedName>
</protein>
<proteinExistence type="predicted"/>
<name>A0ABY5PGZ7_9ACTN</name>